<name>C0ECR0_9FIRM</name>
<dbReference type="Proteomes" id="UP000003340">
    <property type="component" value="Unassembled WGS sequence"/>
</dbReference>
<sequence>MYQKESFCICTAKAFWNPRYCQSFFFTVKTTGSTDGLLHP</sequence>
<reference evidence="1 2" key="1">
    <citation type="submission" date="2009-01" db="EMBL/GenBank/DDBJ databases">
        <authorList>
            <person name="Fulton L."/>
            <person name="Clifton S."/>
            <person name="Fulton B."/>
            <person name="Xu J."/>
            <person name="Minx P."/>
            <person name="Pepin K.H."/>
            <person name="Johnson M."/>
            <person name="Bhonagiri V."/>
            <person name="Nash W.E."/>
            <person name="Mardis E.R."/>
            <person name="Wilson R.K."/>
        </authorList>
    </citation>
    <scope>NUCLEOTIDE SEQUENCE [LARGE SCALE GENOMIC DNA]</scope>
    <source>
        <strain evidence="1 2">DSM 5476</strain>
    </source>
</reference>
<proteinExistence type="predicted"/>
<keyword evidence="2" id="KW-1185">Reference proteome</keyword>
<organism evidence="1 2">
    <name type="scientific">[Clostridium] methylpentosum DSM 5476</name>
    <dbReference type="NCBI Taxonomy" id="537013"/>
    <lineage>
        <taxon>Bacteria</taxon>
        <taxon>Bacillati</taxon>
        <taxon>Bacillota</taxon>
        <taxon>Clostridia</taxon>
        <taxon>Eubacteriales</taxon>
        <taxon>Oscillospiraceae</taxon>
        <taxon>Oscillospiraceae incertae sedis</taxon>
    </lineage>
</organism>
<evidence type="ECO:0000313" key="1">
    <source>
        <dbReference type="EMBL" id="EEG30704.1"/>
    </source>
</evidence>
<accession>C0ECR0</accession>
<comment type="caution">
    <text evidence="1">The sequence shown here is derived from an EMBL/GenBank/DDBJ whole genome shotgun (WGS) entry which is preliminary data.</text>
</comment>
<dbReference type="HOGENOM" id="CLU_3287474_0_0_9"/>
<gene>
    <name evidence="1" type="ORF">CLOSTMETH_01631</name>
</gene>
<dbReference type="AlphaFoldDB" id="C0ECR0"/>
<dbReference type="EMBL" id="ACEC01000057">
    <property type="protein sequence ID" value="EEG30704.1"/>
    <property type="molecule type" value="Genomic_DNA"/>
</dbReference>
<reference evidence="1 2" key="2">
    <citation type="submission" date="2009-02" db="EMBL/GenBank/DDBJ databases">
        <title>Draft genome sequence of Clostridium methylpentosum (DSM 5476).</title>
        <authorList>
            <person name="Sudarsanam P."/>
            <person name="Ley R."/>
            <person name="Guruge J."/>
            <person name="Turnbaugh P.J."/>
            <person name="Mahowald M."/>
            <person name="Liep D."/>
            <person name="Gordon J."/>
        </authorList>
    </citation>
    <scope>NUCLEOTIDE SEQUENCE [LARGE SCALE GENOMIC DNA]</scope>
    <source>
        <strain evidence="1 2">DSM 5476</strain>
    </source>
</reference>
<protein>
    <submittedName>
        <fullName evidence="1">Uncharacterized protein</fullName>
    </submittedName>
</protein>
<evidence type="ECO:0000313" key="2">
    <source>
        <dbReference type="Proteomes" id="UP000003340"/>
    </source>
</evidence>